<organism evidence="1 2">
    <name type="scientific">Helicobacter trogontum</name>
    <dbReference type="NCBI Taxonomy" id="50960"/>
    <lineage>
        <taxon>Bacteria</taxon>
        <taxon>Pseudomonadati</taxon>
        <taxon>Campylobacterota</taxon>
        <taxon>Epsilonproteobacteria</taxon>
        <taxon>Campylobacterales</taxon>
        <taxon>Helicobacteraceae</taxon>
        <taxon>Helicobacter</taxon>
    </lineage>
</organism>
<dbReference type="Proteomes" id="UP000029861">
    <property type="component" value="Unassembled WGS sequence"/>
</dbReference>
<gene>
    <name evidence="1" type="ORF">LS80_010835</name>
</gene>
<dbReference type="AlphaFoldDB" id="A0A4U8T128"/>
<proteinExistence type="predicted"/>
<evidence type="ECO:0000313" key="1">
    <source>
        <dbReference type="EMBL" id="TLD92963.1"/>
    </source>
</evidence>
<evidence type="ECO:0000313" key="2">
    <source>
        <dbReference type="Proteomes" id="UP000029861"/>
    </source>
</evidence>
<reference evidence="1 2" key="1">
    <citation type="journal article" date="2014" name="Genome Announc.">
        <title>Draft genome sequences of eight enterohepatic helicobacter species isolated from both laboratory and wild rodents.</title>
        <authorList>
            <person name="Sheh A."/>
            <person name="Shen Z."/>
            <person name="Fox J.G."/>
        </authorList>
    </citation>
    <scope>NUCLEOTIDE SEQUENCE [LARGE SCALE GENOMIC DNA]</scope>
    <source>
        <strain evidence="1 2">ATCC 49310</strain>
    </source>
</reference>
<protein>
    <submittedName>
        <fullName evidence="1">Uncharacterized protein</fullName>
    </submittedName>
</protein>
<name>A0A4U8T128_9HELI</name>
<feature type="non-terminal residue" evidence="1">
    <location>
        <position position="63"/>
    </location>
</feature>
<comment type="caution">
    <text evidence="1">The sequence shown here is derived from an EMBL/GenBank/DDBJ whole genome shotgun (WGS) entry which is preliminary data.</text>
</comment>
<dbReference type="EMBL" id="JRPK02000095">
    <property type="protein sequence ID" value="TLD92963.1"/>
    <property type="molecule type" value="Genomic_DNA"/>
</dbReference>
<accession>A0A4U8T128</accession>
<sequence>MYRLKLNDSIIESNNDTPLDSITIDIAKDTKELSDTSNLSSSLQDILSSIYASLKETYTKGYK</sequence>